<feature type="transmembrane region" description="Helical" evidence="6">
    <location>
        <begin position="247"/>
        <end position="269"/>
    </location>
</feature>
<reference evidence="7" key="1">
    <citation type="submission" date="2021-01" db="EMBL/GenBank/DDBJ databases">
        <title>Whole genome shotgun sequence of Rhizocola hellebori NBRC 109834.</title>
        <authorList>
            <person name="Komaki H."/>
            <person name="Tamura T."/>
        </authorList>
    </citation>
    <scope>NUCLEOTIDE SEQUENCE</scope>
    <source>
        <strain evidence="7">NBRC 109834</strain>
    </source>
</reference>
<dbReference type="GO" id="GO:0005886">
    <property type="term" value="C:plasma membrane"/>
    <property type="evidence" value="ECO:0007669"/>
    <property type="project" value="UniProtKB-SubCell"/>
</dbReference>
<evidence type="ECO:0000256" key="4">
    <source>
        <dbReference type="ARBA" id="ARBA00022989"/>
    </source>
</evidence>
<keyword evidence="4 6" id="KW-1133">Transmembrane helix</keyword>
<evidence type="ECO:0000256" key="3">
    <source>
        <dbReference type="ARBA" id="ARBA00022692"/>
    </source>
</evidence>
<feature type="transmembrane region" description="Helical" evidence="6">
    <location>
        <begin position="24"/>
        <end position="42"/>
    </location>
</feature>
<sequence>MSCLAYSGDMPPFSVEALFSQAELASWLAVGLVAVAAAYLYGTHRLRLRGDSWPLSRTIVFLGPGLGSIALVTVSGFGAYDTTLISVHMVQHMVLSMVAPIFLALGAPITLALRTLPGRPRKALLSVLHSRVARILAFPLVSFGIFVVNPFVLYFSSLYELTLHNGFVHELMHAHFLATGCLFFWPLVGRDPLPGRWPYPARALLMVLSVPFHTVLGLTVMQSATLLGGDWYPSLHLPWVDPVADQVTAGGVLWAGGEIVSVAMLAVLVGQWIQQSRREAARIDRQLDRLEAAETPPLGSLA</sequence>
<evidence type="ECO:0000313" key="8">
    <source>
        <dbReference type="Proteomes" id="UP000612899"/>
    </source>
</evidence>
<dbReference type="Proteomes" id="UP000612899">
    <property type="component" value="Unassembled WGS sequence"/>
</dbReference>
<organism evidence="7 8">
    <name type="scientific">Rhizocola hellebori</name>
    <dbReference type="NCBI Taxonomy" id="1392758"/>
    <lineage>
        <taxon>Bacteria</taxon>
        <taxon>Bacillati</taxon>
        <taxon>Actinomycetota</taxon>
        <taxon>Actinomycetes</taxon>
        <taxon>Micromonosporales</taxon>
        <taxon>Micromonosporaceae</taxon>
        <taxon>Rhizocola</taxon>
    </lineage>
</organism>
<keyword evidence="5 6" id="KW-0472">Membrane</keyword>
<protein>
    <recommendedName>
        <fullName evidence="9">Cytochrome c oxidase assembly protein</fullName>
    </recommendedName>
</protein>
<feature type="transmembrane region" description="Helical" evidence="6">
    <location>
        <begin position="171"/>
        <end position="189"/>
    </location>
</feature>
<comment type="subcellular location">
    <subcellularLocation>
        <location evidence="1">Cell membrane</location>
        <topology evidence="1">Multi-pass membrane protein</topology>
    </subcellularLocation>
</comment>
<evidence type="ECO:0008006" key="9">
    <source>
        <dbReference type="Google" id="ProtNLM"/>
    </source>
</evidence>
<keyword evidence="2" id="KW-1003">Cell membrane</keyword>
<dbReference type="Pfam" id="PF09678">
    <property type="entry name" value="Caa3_CtaG"/>
    <property type="match status" value="1"/>
</dbReference>
<dbReference type="InterPro" id="IPR019108">
    <property type="entry name" value="Caa3_assmbl_CtaG-rel"/>
</dbReference>
<accession>A0A8J3VJK9</accession>
<evidence type="ECO:0000256" key="1">
    <source>
        <dbReference type="ARBA" id="ARBA00004651"/>
    </source>
</evidence>
<keyword evidence="8" id="KW-1185">Reference proteome</keyword>
<gene>
    <name evidence="7" type="ORF">Rhe02_68670</name>
</gene>
<feature type="transmembrane region" description="Helical" evidence="6">
    <location>
        <begin position="54"/>
        <end position="80"/>
    </location>
</feature>
<comment type="caution">
    <text evidence="7">The sequence shown here is derived from an EMBL/GenBank/DDBJ whole genome shotgun (WGS) entry which is preliminary data.</text>
</comment>
<feature type="transmembrane region" description="Helical" evidence="6">
    <location>
        <begin position="92"/>
        <end position="114"/>
    </location>
</feature>
<evidence type="ECO:0000256" key="2">
    <source>
        <dbReference type="ARBA" id="ARBA00022475"/>
    </source>
</evidence>
<feature type="transmembrane region" description="Helical" evidence="6">
    <location>
        <begin position="135"/>
        <end position="159"/>
    </location>
</feature>
<evidence type="ECO:0000256" key="6">
    <source>
        <dbReference type="SAM" id="Phobius"/>
    </source>
</evidence>
<name>A0A8J3VJK9_9ACTN</name>
<dbReference type="AlphaFoldDB" id="A0A8J3VJK9"/>
<proteinExistence type="predicted"/>
<dbReference type="EMBL" id="BONY01000055">
    <property type="protein sequence ID" value="GIH08800.1"/>
    <property type="molecule type" value="Genomic_DNA"/>
</dbReference>
<evidence type="ECO:0000313" key="7">
    <source>
        <dbReference type="EMBL" id="GIH08800.1"/>
    </source>
</evidence>
<feature type="transmembrane region" description="Helical" evidence="6">
    <location>
        <begin position="201"/>
        <end position="227"/>
    </location>
</feature>
<evidence type="ECO:0000256" key="5">
    <source>
        <dbReference type="ARBA" id="ARBA00023136"/>
    </source>
</evidence>
<keyword evidence="3 6" id="KW-0812">Transmembrane</keyword>